<dbReference type="PANTHER" id="PTHR13847:SF289">
    <property type="entry name" value="GLYCINE OXIDASE"/>
    <property type="match status" value="1"/>
</dbReference>
<dbReference type="SUPFAM" id="SSF51905">
    <property type="entry name" value="FAD/NAD(P)-binding domain"/>
    <property type="match status" value="1"/>
</dbReference>
<comment type="catalytic activity">
    <reaction evidence="4">
        <text>glycine + O2 + H2O = glyoxylate + H2O2 + NH4(+)</text>
        <dbReference type="Rhea" id="RHEA:11532"/>
        <dbReference type="ChEBI" id="CHEBI:15377"/>
        <dbReference type="ChEBI" id="CHEBI:15379"/>
        <dbReference type="ChEBI" id="CHEBI:16240"/>
        <dbReference type="ChEBI" id="CHEBI:28938"/>
        <dbReference type="ChEBI" id="CHEBI:36655"/>
        <dbReference type="ChEBI" id="CHEBI:57305"/>
        <dbReference type="EC" id="1.4.3.19"/>
    </reaction>
</comment>
<dbReference type="InterPro" id="IPR012727">
    <property type="entry name" value="Gly_oxidase_ThiO"/>
</dbReference>
<comment type="caution">
    <text evidence="8">The sequence shown here is derived from an EMBL/GenBank/DDBJ whole genome shotgun (WGS) entry which is preliminary data.</text>
</comment>
<evidence type="ECO:0000313" key="9">
    <source>
        <dbReference type="Proteomes" id="UP000275865"/>
    </source>
</evidence>
<protein>
    <recommendedName>
        <fullName evidence="5">glycine oxidase</fullName>
        <ecNumber evidence="5">1.4.3.19</ecNumber>
    </recommendedName>
</protein>
<dbReference type="GO" id="GO:0009228">
    <property type="term" value="P:thiamine biosynthetic process"/>
    <property type="evidence" value="ECO:0007669"/>
    <property type="project" value="UniProtKB-KW"/>
</dbReference>
<feature type="compositionally biased region" description="Low complexity" evidence="6">
    <location>
        <begin position="376"/>
        <end position="404"/>
    </location>
</feature>
<dbReference type="AlphaFoldDB" id="A0A3A9XPC3"/>
<evidence type="ECO:0000259" key="7">
    <source>
        <dbReference type="Pfam" id="PF01266"/>
    </source>
</evidence>
<dbReference type="GO" id="GO:0043799">
    <property type="term" value="F:glycine oxidase activity"/>
    <property type="evidence" value="ECO:0007669"/>
    <property type="project" value="UniProtKB-EC"/>
</dbReference>
<dbReference type="GO" id="GO:0005737">
    <property type="term" value="C:cytoplasm"/>
    <property type="evidence" value="ECO:0007669"/>
    <property type="project" value="TreeGrafter"/>
</dbReference>
<dbReference type="InterPro" id="IPR006076">
    <property type="entry name" value="FAD-dep_OxRdtase"/>
</dbReference>
<dbReference type="Proteomes" id="UP000275865">
    <property type="component" value="Unassembled WGS sequence"/>
</dbReference>
<dbReference type="EC" id="1.4.3.19" evidence="5"/>
<dbReference type="SUPFAM" id="SSF54373">
    <property type="entry name" value="FAD-linked reductases, C-terminal domain"/>
    <property type="match status" value="1"/>
</dbReference>
<evidence type="ECO:0000256" key="1">
    <source>
        <dbReference type="ARBA" id="ARBA00004948"/>
    </source>
</evidence>
<dbReference type="GO" id="GO:0050660">
    <property type="term" value="F:flavin adenine dinucleotide binding"/>
    <property type="evidence" value="ECO:0007669"/>
    <property type="project" value="InterPro"/>
</dbReference>
<accession>A0A3A9XPC3</accession>
<dbReference type="InterPro" id="IPR036188">
    <property type="entry name" value="FAD/NAD-bd_sf"/>
</dbReference>
<evidence type="ECO:0000313" key="8">
    <source>
        <dbReference type="EMBL" id="RKN26998.1"/>
    </source>
</evidence>
<organism evidence="8 9">
    <name type="scientific">Micromonospora musae</name>
    <dbReference type="NCBI Taxonomy" id="1894970"/>
    <lineage>
        <taxon>Bacteria</taxon>
        <taxon>Bacillati</taxon>
        <taxon>Actinomycetota</taxon>
        <taxon>Actinomycetes</taxon>
        <taxon>Micromonosporales</taxon>
        <taxon>Micromonosporaceae</taxon>
        <taxon>Micromonospora</taxon>
    </lineage>
</organism>
<name>A0A3A9XPC3_9ACTN</name>
<evidence type="ECO:0000256" key="2">
    <source>
        <dbReference type="ARBA" id="ARBA00022977"/>
    </source>
</evidence>
<dbReference type="Gene3D" id="3.30.9.10">
    <property type="entry name" value="D-Amino Acid Oxidase, subunit A, domain 2"/>
    <property type="match status" value="1"/>
</dbReference>
<dbReference type="UniPathway" id="UPA00060"/>
<feature type="region of interest" description="Disordered" evidence="6">
    <location>
        <begin position="360"/>
        <end position="420"/>
    </location>
</feature>
<keyword evidence="2" id="KW-0784">Thiamine biosynthesis</keyword>
<dbReference type="Gene3D" id="3.50.50.60">
    <property type="entry name" value="FAD/NAD(P)-binding domain"/>
    <property type="match status" value="1"/>
</dbReference>
<keyword evidence="3 8" id="KW-0560">Oxidoreductase</keyword>
<evidence type="ECO:0000256" key="3">
    <source>
        <dbReference type="ARBA" id="ARBA00023002"/>
    </source>
</evidence>
<reference evidence="8 9" key="1">
    <citation type="submission" date="2018-09" db="EMBL/GenBank/DDBJ databases">
        <title>Micromonospora sp. nov. MS1-9, isolated from a root of Musa sp.</title>
        <authorList>
            <person name="Kuncharoen N."/>
            <person name="Kudo T."/>
            <person name="Ohkuma M."/>
            <person name="Yuki M."/>
            <person name="Tanasupawat S."/>
        </authorList>
    </citation>
    <scope>NUCLEOTIDE SEQUENCE [LARGE SCALE GENOMIC DNA]</scope>
    <source>
        <strain evidence="8 9">MS1-9</strain>
    </source>
</reference>
<dbReference type="Pfam" id="PF01266">
    <property type="entry name" value="DAO"/>
    <property type="match status" value="1"/>
</dbReference>
<dbReference type="PANTHER" id="PTHR13847">
    <property type="entry name" value="SARCOSINE DEHYDROGENASE-RELATED"/>
    <property type="match status" value="1"/>
</dbReference>
<evidence type="ECO:0000256" key="6">
    <source>
        <dbReference type="SAM" id="MobiDB-lite"/>
    </source>
</evidence>
<evidence type="ECO:0000256" key="5">
    <source>
        <dbReference type="ARBA" id="ARBA00050018"/>
    </source>
</evidence>
<evidence type="ECO:0000256" key="4">
    <source>
        <dbReference type="ARBA" id="ARBA00049872"/>
    </source>
</evidence>
<feature type="compositionally biased region" description="Basic and acidic residues" evidence="6">
    <location>
        <begin position="409"/>
        <end position="420"/>
    </location>
</feature>
<dbReference type="NCBIfam" id="TIGR02352">
    <property type="entry name" value="thiamin_ThiO"/>
    <property type="match status" value="1"/>
</dbReference>
<comment type="pathway">
    <text evidence="1">Cofactor biosynthesis; thiamine diphosphate biosynthesis.</text>
</comment>
<gene>
    <name evidence="8" type="primary">thiO</name>
    <name evidence="8" type="ORF">D7044_29715</name>
</gene>
<dbReference type="GO" id="GO:0009229">
    <property type="term" value="P:thiamine diphosphate biosynthetic process"/>
    <property type="evidence" value="ECO:0007669"/>
    <property type="project" value="UniProtKB-UniPathway"/>
</dbReference>
<dbReference type="PRINTS" id="PR00411">
    <property type="entry name" value="PNDRDTASEI"/>
</dbReference>
<feature type="domain" description="FAD dependent oxidoreductase" evidence="7">
    <location>
        <begin position="18"/>
        <end position="349"/>
    </location>
</feature>
<sequence length="420" mass="42644">MLSARSTSTQAGDVARADVAVVGAGPIGLAVAWRCAARGLRVTVHDPAPGSGASAVAAGMLAPVSEAYFGERELTGLLVESAARWPAFAAELTEASGVELGYRTEGTLLVGLTADDLAEARRLWAYQQEIGLPVTPLRPSELRDREPALAPRVRGGAFAATDHQVDPRLLLPALRIAAERAGAVLVPGPVRTLADLDAAVTVVAAGCGAAALTGLPVRPVKGQVLRLRAPGGATPGFRHVIRGYADGESVYLVPRSGGEVVVGATVEERRDTDVSAGAVLRLLRAAVDVLPELAEYDLVETAAGLRPGTPDNAPILGPLPGRPGVLAATGHHRHGIVLTPVTADLIADLVTTGRPDPLLAPFRPDRFTGPAAPDSAGSDPTAPATGAAAADAVPAAGGAGVSAAGDDDVAARTSEEDPWN</sequence>
<dbReference type="EMBL" id="RAZT01000020">
    <property type="protein sequence ID" value="RKN26998.1"/>
    <property type="molecule type" value="Genomic_DNA"/>
</dbReference>
<proteinExistence type="predicted"/>